<dbReference type="EMBL" id="MT144721">
    <property type="protein sequence ID" value="QJH98196.1"/>
    <property type="molecule type" value="Genomic_DNA"/>
</dbReference>
<proteinExistence type="predicted"/>
<evidence type="ECO:0000313" key="1">
    <source>
        <dbReference type="EMBL" id="QJH98196.1"/>
    </source>
</evidence>
<organism evidence="1">
    <name type="scientific">viral metagenome</name>
    <dbReference type="NCBI Taxonomy" id="1070528"/>
    <lineage>
        <taxon>unclassified sequences</taxon>
        <taxon>metagenomes</taxon>
        <taxon>organismal metagenomes</taxon>
    </lineage>
</organism>
<gene>
    <name evidence="1" type="ORF">TM448B01247_0015</name>
</gene>
<protein>
    <submittedName>
        <fullName evidence="1">Uncharacterized protein</fullName>
    </submittedName>
</protein>
<accession>A0A6M3XKA2</accession>
<reference evidence="1" key="1">
    <citation type="submission" date="2020-03" db="EMBL/GenBank/DDBJ databases">
        <title>The deep terrestrial virosphere.</title>
        <authorList>
            <person name="Holmfeldt K."/>
            <person name="Nilsson E."/>
            <person name="Simone D."/>
            <person name="Lopez-Fernandez M."/>
            <person name="Wu X."/>
            <person name="de Brujin I."/>
            <person name="Lundin D."/>
            <person name="Andersson A."/>
            <person name="Bertilsson S."/>
            <person name="Dopson M."/>
        </authorList>
    </citation>
    <scope>NUCLEOTIDE SEQUENCE</scope>
    <source>
        <strain evidence="1">TM448B01247</strain>
    </source>
</reference>
<name>A0A6M3XKA2_9ZZZZ</name>
<dbReference type="AlphaFoldDB" id="A0A6M3XKA2"/>
<sequence length="86" mass="9995">MLSKEQLNYLLKTKARYRWMLDSGEIGTVTIQDVFETIETQQKALEKAKETLTQIIHCIHGSHLSSTDAEKWYKVLQEIEKLGVEE</sequence>